<evidence type="ECO:0000256" key="1">
    <source>
        <dbReference type="SAM" id="Phobius"/>
    </source>
</evidence>
<evidence type="ECO:0000313" key="3">
    <source>
        <dbReference type="Proteomes" id="UP001500359"/>
    </source>
</evidence>
<name>A0ABP3X478_9ALTE</name>
<organism evidence="2 3">
    <name type="scientific">Aliiglaciecola litoralis</name>
    <dbReference type="NCBI Taxonomy" id="582857"/>
    <lineage>
        <taxon>Bacteria</taxon>
        <taxon>Pseudomonadati</taxon>
        <taxon>Pseudomonadota</taxon>
        <taxon>Gammaproteobacteria</taxon>
        <taxon>Alteromonadales</taxon>
        <taxon>Alteromonadaceae</taxon>
        <taxon>Aliiglaciecola</taxon>
    </lineage>
</organism>
<keyword evidence="3" id="KW-1185">Reference proteome</keyword>
<dbReference type="Proteomes" id="UP001500359">
    <property type="component" value="Unassembled WGS sequence"/>
</dbReference>
<feature type="transmembrane region" description="Helical" evidence="1">
    <location>
        <begin position="42"/>
        <end position="63"/>
    </location>
</feature>
<dbReference type="InterPro" id="IPR048136">
    <property type="entry name" value="STM3941-like"/>
</dbReference>
<keyword evidence="1" id="KW-0812">Transmembrane</keyword>
<reference evidence="3" key="1">
    <citation type="journal article" date="2019" name="Int. J. Syst. Evol. Microbiol.">
        <title>The Global Catalogue of Microorganisms (GCM) 10K type strain sequencing project: providing services to taxonomists for standard genome sequencing and annotation.</title>
        <authorList>
            <consortium name="The Broad Institute Genomics Platform"/>
            <consortium name="The Broad Institute Genome Sequencing Center for Infectious Disease"/>
            <person name="Wu L."/>
            <person name="Ma J."/>
        </authorList>
    </citation>
    <scope>NUCLEOTIDE SEQUENCE [LARGE SCALE GENOMIC DNA]</scope>
    <source>
        <strain evidence="3">JCM 15896</strain>
    </source>
</reference>
<feature type="transmembrane region" description="Helical" evidence="1">
    <location>
        <begin position="12"/>
        <end position="30"/>
    </location>
</feature>
<keyword evidence="1" id="KW-0472">Membrane</keyword>
<dbReference type="EMBL" id="BAAAFD010000030">
    <property type="protein sequence ID" value="GAA0860409.1"/>
    <property type="molecule type" value="Genomic_DNA"/>
</dbReference>
<accession>A0ABP3X478</accession>
<proteinExistence type="predicted"/>
<dbReference type="NCBIfam" id="NF041635">
    <property type="entry name" value="STM3941_fam"/>
    <property type="match status" value="1"/>
</dbReference>
<evidence type="ECO:0000313" key="2">
    <source>
        <dbReference type="EMBL" id="GAA0860409.1"/>
    </source>
</evidence>
<sequence length="168" mass="19342">MQIEISKRKALFYALLSLLIGLPLIIYGGYGFYVDKISGLKSLLFTSLGLIMSVYSYAQFLIVRSSCLGLEFSPEGLIDNSTLPNNILIEWSEIKLINCPDLDPPPHFAVHLKDDERFFSDLNWFYKFYFKITKIWYKTPVVLVTDNLKCDSAELDAILREYSSLYVQ</sequence>
<keyword evidence="1" id="KW-1133">Transmembrane helix</keyword>
<gene>
    <name evidence="2" type="ORF">GCM10009114_37260</name>
</gene>
<dbReference type="RefSeq" id="WP_343862738.1">
    <property type="nucleotide sequence ID" value="NZ_BAAAFD010000030.1"/>
</dbReference>
<protein>
    <submittedName>
        <fullName evidence="2">Uncharacterized protein</fullName>
    </submittedName>
</protein>
<comment type="caution">
    <text evidence="2">The sequence shown here is derived from an EMBL/GenBank/DDBJ whole genome shotgun (WGS) entry which is preliminary data.</text>
</comment>